<comment type="caution">
    <text evidence="2">The sequence shown here is derived from an EMBL/GenBank/DDBJ whole genome shotgun (WGS) entry which is preliminary data.</text>
</comment>
<dbReference type="Pfam" id="PF13435">
    <property type="entry name" value="Cytochrome_C554"/>
    <property type="match status" value="1"/>
</dbReference>
<name>A0A0W8G6D4_9ZZZZ</name>
<evidence type="ECO:0000313" key="2">
    <source>
        <dbReference type="EMBL" id="KUG28712.1"/>
    </source>
</evidence>
<sequence length="165" mass="17194">MRLARFPAFLAGLVAVASFAWVPAGFTQQPDATGAPEAVFVGSEACASCHDTQYQTFSKYSKKAHSSKSVQIMASDLTEEELRGCYGCHTTGYGKPGGFESFSATPALANAGCEVCHGPGSAHAESGGDASLIKGKLTMADCESCHSAERVAAFNFKPMLYAGAH</sequence>
<feature type="domain" description="Cytochrome c-552/4" evidence="1">
    <location>
        <begin position="45"/>
        <end position="118"/>
    </location>
</feature>
<dbReference type="EMBL" id="LNQE01000189">
    <property type="protein sequence ID" value="KUG28712.1"/>
    <property type="molecule type" value="Genomic_DNA"/>
</dbReference>
<dbReference type="AlphaFoldDB" id="A0A0W8G6D4"/>
<evidence type="ECO:0000259" key="1">
    <source>
        <dbReference type="Pfam" id="PF13435"/>
    </source>
</evidence>
<reference evidence="2" key="1">
    <citation type="journal article" date="2015" name="Proc. Natl. Acad. Sci. U.S.A.">
        <title>Networks of energetic and metabolic interactions define dynamics in microbial communities.</title>
        <authorList>
            <person name="Embree M."/>
            <person name="Liu J.K."/>
            <person name="Al-Bassam M.M."/>
            <person name="Zengler K."/>
        </authorList>
    </citation>
    <scope>NUCLEOTIDE SEQUENCE</scope>
</reference>
<proteinExistence type="predicted"/>
<organism evidence="2">
    <name type="scientific">hydrocarbon metagenome</name>
    <dbReference type="NCBI Taxonomy" id="938273"/>
    <lineage>
        <taxon>unclassified sequences</taxon>
        <taxon>metagenomes</taxon>
        <taxon>ecological metagenomes</taxon>
    </lineage>
</organism>
<dbReference type="SUPFAM" id="SSF48695">
    <property type="entry name" value="Multiheme cytochromes"/>
    <property type="match status" value="1"/>
</dbReference>
<dbReference type="InterPro" id="IPR036280">
    <property type="entry name" value="Multihaem_cyt_sf"/>
</dbReference>
<gene>
    <name evidence="2" type="ORF">ASZ90_001408</name>
</gene>
<protein>
    <submittedName>
        <fullName evidence="2">Cytochrome c family protein</fullName>
    </submittedName>
</protein>
<dbReference type="Gene3D" id="1.10.1130.10">
    <property type="entry name" value="Flavocytochrome C3, Chain A"/>
    <property type="match status" value="1"/>
</dbReference>
<accession>A0A0W8G6D4</accession>
<dbReference type="InterPro" id="IPR023155">
    <property type="entry name" value="Cyt_c-552/4"/>
</dbReference>